<organism evidence="1 2">
    <name type="scientific">Sulfurimicrobium lacus</name>
    <dbReference type="NCBI Taxonomy" id="2715678"/>
    <lineage>
        <taxon>Bacteria</taxon>
        <taxon>Pseudomonadati</taxon>
        <taxon>Pseudomonadota</taxon>
        <taxon>Betaproteobacteria</taxon>
        <taxon>Nitrosomonadales</taxon>
        <taxon>Sulfuricellaceae</taxon>
        <taxon>Sulfurimicrobium</taxon>
    </lineage>
</organism>
<evidence type="ECO:0000313" key="1">
    <source>
        <dbReference type="EMBL" id="BCB26102.1"/>
    </source>
</evidence>
<dbReference type="RefSeq" id="WP_198420429.1">
    <property type="nucleotide sequence ID" value="NZ_AP022853.1"/>
</dbReference>
<reference evidence="2" key="1">
    <citation type="submission" date="2020-03" db="EMBL/GenBank/DDBJ databases">
        <title>Complete genome sequence of sulfur-oxidizing bacterium skT11.</title>
        <authorList>
            <person name="Kanda M."/>
            <person name="Kojima H."/>
            <person name="Fukui M."/>
        </authorList>
    </citation>
    <scope>NUCLEOTIDE SEQUENCE [LARGE SCALE GENOMIC DNA]</scope>
    <source>
        <strain evidence="2">skT11</strain>
    </source>
</reference>
<dbReference type="Proteomes" id="UP000502260">
    <property type="component" value="Chromosome"/>
</dbReference>
<dbReference type="SUPFAM" id="SSF48452">
    <property type="entry name" value="TPR-like"/>
    <property type="match status" value="1"/>
</dbReference>
<keyword evidence="2" id="KW-1185">Reference proteome</keyword>
<dbReference type="Gene3D" id="1.25.40.10">
    <property type="entry name" value="Tetratricopeptide repeat domain"/>
    <property type="match status" value="1"/>
</dbReference>
<evidence type="ECO:0000313" key="2">
    <source>
        <dbReference type="Proteomes" id="UP000502260"/>
    </source>
</evidence>
<evidence type="ECO:0008006" key="3">
    <source>
        <dbReference type="Google" id="ProtNLM"/>
    </source>
</evidence>
<dbReference type="AlphaFoldDB" id="A0A6F8VAV8"/>
<dbReference type="InterPro" id="IPR011990">
    <property type="entry name" value="TPR-like_helical_dom_sf"/>
</dbReference>
<dbReference type="EMBL" id="AP022853">
    <property type="protein sequence ID" value="BCB26102.1"/>
    <property type="molecule type" value="Genomic_DNA"/>
</dbReference>
<sequence>MASGDAIADDLSWLERDCHGETLPPAAEHCLQLAARSYGDDLEAEKHLHQALALAPQHAAVYIAFYRFHFYRNRVRQALPYAELCLGLAARELKLNHDWRQVQREDACFGDFSAFVPRFFLFSLKAYGYLKLRLGELDEGRLAVEKVMQLDPADRVGAAVLLDVLNRMGQEDDD</sequence>
<proteinExistence type="predicted"/>
<name>A0A6F8VAV8_9PROT</name>
<dbReference type="KEGG" id="slac:SKTS_09880"/>
<protein>
    <recommendedName>
        <fullName evidence="3">Tetratricopeptide repeat protein</fullName>
    </recommendedName>
</protein>
<gene>
    <name evidence="1" type="ORF">SKTS_09880</name>
</gene>
<accession>A0A6F8VAV8</accession>